<dbReference type="PROSITE" id="PS50033">
    <property type="entry name" value="UBX"/>
    <property type="match status" value="1"/>
</dbReference>
<dbReference type="Proteomes" id="UP001476247">
    <property type="component" value="Unassembled WGS sequence"/>
</dbReference>
<dbReference type="SUPFAM" id="SSF54236">
    <property type="entry name" value="Ubiquitin-like"/>
    <property type="match status" value="1"/>
</dbReference>
<feature type="compositionally biased region" description="Basic and acidic residues" evidence="1">
    <location>
        <begin position="123"/>
        <end position="132"/>
    </location>
</feature>
<dbReference type="CDD" id="cd01767">
    <property type="entry name" value="UBX"/>
    <property type="match status" value="1"/>
</dbReference>
<name>A0ABP9XVT1_9FUNG</name>
<sequence>MTLVNDNNLAYLLSLGFELDLCKQALTINSTLENATEWILDPTHPPVLRLSPPNFASPTSPVSNTDRSTPYVSASQPSTFSTRPDALKEAQEIKLTQKKKFEDISNELKKDKMMEREARQRALADIKEDREKRKLKAQPSSSSKCPSPANLTERERIQINLKEEKKLDQEQRRRILANIRNDQKDRKSRVSVSSSVGNTVSSSSSSSQPKEKGQDAIIQLKLTNGSTVRQKFSASSKVSELIEFALTKERTVNNSVTIENLSLFCAFPRKMFTINNGTMNMQEAGFLPNVSLNVLVALSVPALQEHSDVSPMDQDDLYYSEGSDELDDTMDFEHLPGPPLLSRRQRAVGATTSGGYQLSDPSSVTESQDIIIEENEVTGSDRRSSVLSAIEQRSNNTPASIAPENTRVVRRRDPKTLKDLCTTIVAVLLTQHTVSASRYLKKLAYVSADVAEHLLSYLVTCGKLNVSTLRKLADHCYLQHVILDSYNYCTDSLIEDLTKSNSSVSITKLSLRGCELITDSAIRSLEGLKNLTYLDLNNCKVTDKGLKSIEKLQHLVYLNLSKTKITNAGISSMVTNDKFKPELQVLLLDGCTRVDSSGIIIPIVNAFTNLLQLSLGYTTFSKPLEQKLTNRNIRLEQLDVNHTLINDQDLIGFICQFKSLVELKLGGCEALTTRSLSFLPRELCRLKYIQFPDREHDLNDTLSRYKDLPIEHLDLAGFLNITDEGAKYIAEMKHLRYLSLDGTKVTDEGIMLFKNLIELEKLYLDRTLLTDVAIEKLKGLSKLETLSLCRTEVSNVGLCYLGDFEQTSFARNLRMLNLAQCIHVTDKGVHGLAGMQNLTNLNLDHTGVSKSCLKYLKDLKNLNLVRLQGIEKEEDDTMDYE</sequence>
<protein>
    <recommendedName>
        <fullName evidence="2">UBX domain-containing protein</fullName>
    </recommendedName>
</protein>
<accession>A0ABP9XVT1</accession>
<dbReference type="SUPFAM" id="SSF46934">
    <property type="entry name" value="UBA-like"/>
    <property type="match status" value="1"/>
</dbReference>
<dbReference type="InterPro" id="IPR057207">
    <property type="entry name" value="FBXL15_LRR"/>
</dbReference>
<dbReference type="Pfam" id="PF13516">
    <property type="entry name" value="LRR_6"/>
    <property type="match status" value="1"/>
</dbReference>
<evidence type="ECO:0000256" key="1">
    <source>
        <dbReference type="SAM" id="MobiDB-lite"/>
    </source>
</evidence>
<evidence type="ECO:0000313" key="4">
    <source>
        <dbReference type="Proteomes" id="UP001476247"/>
    </source>
</evidence>
<dbReference type="Gene3D" id="3.80.10.10">
    <property type="entry name" value="Ribonuclease Inhibitor"/>
    <property type="match status" value="4"/>
</dbReference>
<dbReference type="Pfam" id="PF00789">
    <property type="entry name" value="UBX"/>
    <property type="match status" value="1"/>
</dbReference>
<dbReference type="SMART" id="SM00166">
    <property type="entry name" value="UBX"/>
    <property type="match status" value="1"/>
</dbReference>
<dbReference type="SMART" id="SM00367">
    <property type="entry name" value="LRR_CC"/>
    <property type="match status" value="6"/>
</dbReference>
<dbReference type="Pfam" id="PF25372">
    <property type="entry name" value="DUF7885"/>
    <property type="match status" value="1"/>
</dbReference>
<keyword evidence="4" id="KW-1185">Reference proteome</keyword>
<feature type="region of interest" description="Disordered" evidence="1">
    <location>
        <begin position="52"/>
        <end position="85"/>
    </location>
</feature>
<dbReference type="InterPro" id="IPR006553">
    <property type="entry name" value="Leu-rich_rpt_Cys-con_subtyp"/>
</dbReference>
<feature type="compositionally biased region" description="Polar residues" evidence="1">
    <location>
        <begin position="54"/>
        <end position="82"/>
    </location>
</feature>
<dbReference type="InterPro" id="IPR009060">
    <property type="entry name" value="UBA-like_sf"/>
</dbReference>
<feature type="region of interest" description="Disordered" evidence="1">
    <location>
        <begin position="123"/>
        <end position="154"/>
    </location>
</feature>
<reference evidence="3 4" key="1">
    <citation type="submission" date="2024-04" db="EMBL/GenBank/DDBJ databases">
        <title>genome sequences of Mucor flavus KT1a and Helicostylum pulchrum KT1b strains isolation_sourced from the surface of a dry-aged beef.</title>
        <authorList>
            <person name="Toyotome T."/>
            <person name="Hosono M."/>
            <person name="Torimaru M."/>
            <person name="Fukuda K."/>
            <person name="Mikami N."/>
        </authorList>
    </citation>
    <scope>NUCLEOTIDE SEQUENCE [LARGE SCALE GENOMIC DNA]</scope>
    <source>
        <strain evidence="3 4">KT1b</strain>
    </source>
</reference>
<dbReference type="SMART" id="SM00368">
    <property type="entry name" value="LRR_RI"/>
    <property type="match status" value="2"/>
</dbReference>
<evidence type="ECO:0000313" key="3">
    <source>
        <dbReference type="EMBL" id="GAA5798887.1"/>
    </source>
</evidence>
<feature type="compositionally biased region" description="Polar residues" evidence="1">
    <location>
        <begin position="350"/>
        <end position="362"/>
    </location>
</feature>
<dbReference type="Gene3D" id="1.10.8.10">
    <property type="entry name" value="DNA helicase RuvA subunit, C-terminal domain"/>
    <property type="match status" value="1"/>
</dbReference>
<dbReference type="Gene3D" id="3.10.20.90">
    <property type="entry name" value="Phosphatidylinositol 3-kinase Catalytic Subunit, Chain A, domain 1"/>
    <property type="match status" value="1"/>
</dbReference>
<dbReference type="EMBL" id="BAABUJ010000011">
    <property type="protein sequence ID" value="GAA5798887.1"/>
    <property type="molecule type" value="Genomic_DNA"/>
</dbReference>
<dbReference type="InterPro" id="IPR029071">
    <property type="entry name" value="Ubiquitin-like_domsf"/>
</dbReference>
<proteinExistence type="predicted"/>
<feature type="region of interest" description="Disordered" evidence="1">
    <location>
        <begin position="178"/>
        <end position="214"/>
    </location>
</feature>
<organism evidence="3 4">
    <name type="scientific">Helicostylum pulchrum</name>
    <dbReference type="NCBI Taxonomy" id="562976"/>
    <lineage>
        <taxon>Eukaryota</taxon>
        <taxon>Fungi</taxon>
        <taxon>Fungi incertae sedis</taxon>
        <taxon>Mucoromycota</taxon>
        <taxon>Mucoromycotina</taxon>
        <taxon>Mucoromycetes</taxon>
        <taxon>Mucorales</taxon>
        <taxon>Mucorineae</taxon>
        <taxon>Mucoraceae</taxon>
        <taxon>Helicostylum</taxon>
    </lineage>
</organism>
<dbReference type="InterPro" id="IPR001012">
    <property type="entry name" value="UBX_dom"/>
</dbReference>
<feature type="region of interest" description="Disordered" evidence="1">
    <location>
        <begin position="337"/>
        <end position="362"/>
    </location>
</feature>
<dbReference type="InterPro" id="IPR032675">
    <property type="entry name" value="LRR_dom_sf"/>
</dbReference>
<dbReference type="SUPFAM" id="SSF52047">
    <property type="entry name" value="RNI-like"/>
    <property type="match status" value="1"/>
</dbReference>
<evidence type="ECO:0000259" key="2">
    <source>
        <dbReference type="PROSITE" id="PS50033"/>
    </source>
</evidence>
<dbReference type="InterPro" id="IPR001611">
    <property type="entry name" value="Leu-rich_rpt"/>
</dbReference>
<feature type="compositionally biased region" description="Low complexity" evidence="1">
    <location>
        <begin position="190"/>
        <end position="207"/>
    </location>
</feature>
<feature type="domain" description="UBX" evidence="2">
    <location>
        <begin position="211"/>
        <end position="294"/>
    </location>
</feature>
<dbReference type="PANTHER" id="PTHR13318">
    <property type="entry name" value="PARTNER OF PAIRED, ISOFORM B-RELATED"/>
    <property type="match status" value="1"/>
</dbReference>
<gene>
    <name evidence="3" type="ORF">HPULCUR_004294</name>
</gene>
<comment type="caution">
    <text evidence="3">The sequence shown here is derived from an EMBL/GenBank/DDBJ whole genome shotgun (WGS) entry which is preliminary data.</text>
</comment>